<evidence type="ECO:0000256" key="2">
    <source>
        <dbReference type="ARBA" id="ARBA00023125"/>
    </source>
</evidence>
<dbReference type="InterPro" id="IPR003313">
    <property type="entry name" value="AraC-bd"/>
</dbReference>
<dbReference type="Gene3D" id="1.10.10.60">
    <property type="entry name" value="Homeodomain-like"/>
    <property type="match status" value="1"/>
</dbReference>
<sequence>MADPFAAEQRWLEGLLRAVHDPLGGAGGPCTYGRLAPAGPLWRPAGESAHLLCLVVAGSLTGEVAGLPVLLSPGRALWVPPGTDCTLRAATSAGATAPAAYRIGFCAATVEALAAADCPRQAHPFLLAENAWELRPLLDALVRDLDTRAPLALLRSRSLLVAALATLLRGADREPAAAGTVPGRPAPLTARQRAALEAYADAHPAARPSVRELAVAAGLSEAEFRRRFRAAYRLSARSWLLRRRIHAAARMLDEADRTSVGAVAGRFGYTDVFLFSRQFKAVLGMSPRAWRERARRAPAPAPAGRQAE</sequence>
<dbReference type="Proteomes" id="UP000481583">
    <property type="component" value="Unassembled WGS sequence"/>
</dbReference>
<dbReference type="RefSeq" id="WP_165230059.1">
    <property type="nucleotide sequence ID" value="NZ_JAAKZV010000002.1"/>
</dbReference>
<dbReference type="InterPro" id="IPR037923">
    <property type="entry name" value="HTH-like"/>
</dbReference>
<reference evidence="5 6" key="1">
    <citation type="submission" date="2020-02" db="EMBL/GenBank/DDBJ databases">
        <title>Whole-genome analyses of novel actinobacteria.</title>
        <authorList>
            <person name="Sahin N."/>
        </authorList>
    </citation>
    <scope>NUCLEOTIDE SEQUENCE [LARGE SCALE GENOMIC DNA]</scope>
    <source>
        <strain evidence="5 6">A7024</strain>
    </source>
</reference>
<evidence type="ECO:0000313" key="6">
    <source>
        <dbReference type="Proteomes" id="UP000481583"/>
    </source>
</evidence>
<gene>
    <name evidence="5" type="ORF">G5C51_01260</name>
</gene>
<organism evidence="5 6">
    <name type="scientific">Streptomyces coryli</name>
    <dbReference type="NCBI Taxonomy" id="1128680"/>
    <lineage>
        <taxon>Bacteria</taxon>
        <taxon>Bacillati</taxon>
        <taxon>Actinomycetota</taxon>
        <taxon>Actinomycetes</taxon>
        <taxon>Kitasatosporales</taxon>
        <taxon>Streptomycetaceae</taxon>
        <taxon>Streptomyces</taxon>
    </lineage>
</organism>
<dbReference type="Pfam" id="PF12833">
    <property type="entry name" value="HTH_18"/>
    <property type="match status" value="1"/>
</dbReference>
<keyword evidence="2" id="KW-0238">DNA-binding</keyword>
<evidence type="ECO:0000256" key="3">
    <source>
        <dbReference type="ARBA" id="ARBA00023163"/>
    </source>
</evidence>
<dbReference type="GO" id="GO:0003700">
    <property type="term" value="F:DNA-binding transcription factor activity"/>
    <property type="evidence" value="ECO:0007669"/>
    <property type="project" value="InterPro"/>
</dbReference>
<evidence type="ECO:0000313" key="5">
    <source>
        <dbReference type="EMBL" id="NGN62541.1"/>
    </source>
</evidence>
<proteinExistence type="predicted"/>
<evidence type="ECO:0000256" key="1">
    <source>
        <dbReference type="ARBA" id="ARBA00023015"/>
    </source>
</evidence>
<dbReference type="EMBL" id="JAAKZV010000002">
    <property type="protein sequence ID" value="NGN62541.1"/>
    <property type="molecule type" value="Genomic_DNA"/>
</dbReference>
<keyword evidence="6" id="KW-1185">Reference proteome</keyword>
<name>A0A6G4TU73_9ACTN</name>
<keyword evidence="1" id="KW-0805">Transcription regulation</keyword>
<dbReference type="SUPFAM" id="SSF46689">
    <property type="entry name" value="Homeodomain-like"/>
    <property type="match status" value="2"/>
</dbReference>
<dbReference type="SUPFAM" id="SSF51215">
    <property type="entry name" value="Regulatory protein AraC"/>
    <property type="match status" value="1"/>
</dbReference>
<comment type="caution">
    <text evidence="5">The sequence shown here is derived from an EMBL/GenBank/DDBJ whole genome shotgun (WGS) entry which is preliminary data.</text>
</comment>
<dbReference type="AlphaFoldDB" id="A0A6G4TU73"/>
<dbReference type="InterPro" id="IPR009057">
    <property type="entry name" value="Homeodomain-like_sf"/>
</dbReference>
<dbReference type="SMART" id="SM00342">
    <property type="entry name" value="HTH_ARAC"/>
    <property type="match status" value="1"/>
</dbReference>
<accession>A0A6G4TU73</accession>
<dbReference type="PANTHER" id="PTHR46796">
    <property type="entry name" value="HTH-TYPE TRANSCRIPTIONAL ACTIVATOR RHAS-RELATED"/>
    <property type="match status" value="1"/>
</dbReference>
<feature type="domain" description="HTH araC/xylS-type" evidence="4">
    <location>
        <begin position="194"/>
        <end position="293"/>
    </location>
</feature>
<dbReference type="InterPro" id="IPR050204">
    <property type="entry name" value="AraC_XylS_family_regulators"/>
</dbReference>
<evidence type="ECO:0000259" key="4">
    <source>
        <dbReference type="PROSITE" id="PS01124"/>
    </source>
</evidence>
<dbReference type="PROSITE" id="PS01124">
    <property type="entry name" value="HTH_ARAC_FAMILY_2"/>
    <property type="match status" value="1"/>
</dbReference>
<keyword evidence="3" id="KW-0804">Transcription</keyword>
<dbReference type="Pfam" id="PF02311">
    <property type="entry name" value="AraC_binding"/>
    <property type="match status" value="1"/>
</dbReference>
<dbReference type="InterPro" id="IPR018060">
    <property type="entry name" value="HTH_AraC"/>
</dbReference>
<protein>
    <submittedName>
        <fullName evidence="5">Helix-turn-helix transcriptional regulator</fullName>
    </submittedName>
</protein>
<dbReference type="GO" id="GO:0043565">
    <property type="term" value="F:sequence-specific DNA binding"/>
    <property type="evidence" value="ECO:0007669"/>
    <property type="project" value="InterPro"/>
</dbReference>